<evidence type="ECO:0000313" key="4">
    <source>
        <dbReference type="Proteomes" id="UP000178859"/>
    </source>
</evidence>
<dbReference type="GO" id="GO:0008239">
    <property type="term" value="F:dipeptidyl-peptidase activity"/>
    <property type="evidence" value="ECO:0007669"/>
    <property type="project" value="TreeGrafter"/>
</dbReference>
<name>A0A1F5MGN1_9BACT</name>
<dbReference type="Gene3D" id="3.30.540.30">
    <property type="match status" value="1"/>
</dbReference>
<dbReference type="Proteomes" id="UP000178859">
    <property type="component" value="Unassembled WGS sequence"/>
</dbReference>
<dbReference type="InterPro" id="IPR039461">
    <property type="entry name" value="Peptidase_M49"/>
</dbReference>
<comment type="caution">
    <text evidence="3">The sequence shown here is derived from an EMBL/GenBank/DDBJ whole genome shotgun (WGS) entry which is preliminary data.</text>
</comment>
<keyword evidence="1" id="KW-0479">Metal-binding</keyword>
<organism evidence="3 4">
    <name type="scientific">Candidatus Daviesbacteria bacterium RIFCSPLOWO2_02_FULL_36_7</name>
    <dbReference type="NCBI Taxonomy" id="1797792"/>
    <lineage>
        <taxon>Bacteria</taxon>
        <taxon>Candidatus Daviesiibacteriota</taxon>
    </lineage>
</organism>
<dbReference type="EMBL" id="MFDT01000058">
    <property type="protein sequence ID" value="OGE64512.1"/>
    <property type="molecule type" value="Genomic_DNA"/>
</dbReference>
<dbReference type="GO" id="GO:0046872">
    <property type="term" value="F:metal ion binding"/>
    <property type="evidence" value="ECO:0007669"/>
    <property type="project" value="UniProtKB-KW"/>
</dbReference>
<evidence type="ECO:0000313" key="3">
    <source>
        <dbReference type="EMBL" id="OGE64512.1"/>
    </source>
</evidence>
<accession>A0A1F5MGN1</accession>
<evidence type="ECO:0000256" key="1">
    <source>
        <dbReference type="ARBA" id="ARBA00022723"/>
    </source>
</evidence>
<keyword evidence="2" id="KW-0378">Hydrolase</keyword>
<protein>
    <submittedName>
        <fullName evidence="3">Uncharacterized protein</fullName>
    </submittedName>
</protein>
<sequence length="432" mass="49371">MKQNNQPLIEFNQKLPKLSKNESQVLKLLVEAGRLIIPVYLEQEKQVDLKIDKKEVEQVAKKDPNILSSYSVIEKLDGKLIAIPYHVKYAKFLKPIAEKLEEAAKLTENKEFGKALKIQAKALLDGTYEQAIAAWLKVKPYILDISIGPVEHFDDQLFSGKASYQAWVGTLDTEGTKRLNRYKTITLSARRKALEAQERIDNLDKVKAKTIDVILFSGFMAKAKFVGVNFPMNINTVKKYGSEITIFNQPNDLRLKEQIMPTFQNIFSKFFRGGFSSEDIRRGNLRYIALHELAHSYLYYKNAVANLKDLFISIYELAATVLGLRMAGLLLLEDVITSKQLESMIVTFLCRSFYLVRQHKQDRFMVNRALGSAIFINYMRESGALKQSRGLIVPNFMKIFVSSHELSNTLERLLSSGTRQDAQDFIKKYGES</sequence>
<proteinExistence type="predicted"/>
<dbReference type="PANTHER" id="PTHR23422">
    <property type="entry name" value="DIPEPTIDYL PEPTIDASE III-RELATED"/>
    <property type="match status" value="1"/>
</dbReference>
<reference evidence="3 4" key="1">
    <citation type="journal article" date="2016" name="Nat. Commun.">
        <title>Thousands of microbial genomes shed light on interconnected biogeochemical processes in an aquifer system.</title>
        <authorList>
            <person name="Anantharaman K."/>
            <person name="Brown C.T."/>
            <person name="Hug L.A."/>
            <person name="Sharon I."/>
            <person name="Castelle C.J."/>
            <person name="Probst A.J."/>
            <person name="Thomas B.C."/>
            <person name="Singh A."/>
            <person name="Wilkins M.J."/>
            <person name="Karaoz U."/>
            <person name="Brodie E.L."/>
            <person name="Williams K.H."/>
            <person name="Hubbard S.S."/>
            <person name="Banfield J.F."/>
        </authorList>
    </citation>
    <scope>NUCLEOTIDE SEQUENCE [LARGE SCALE GENOMIC DNA]</scope>
</reference>
<gene>
    <name evidence="3" type="ORF">A3I48_03570</name>
</gene>
<dbReference type="GO" id="GO:0005737">
    <property type="term" value="C:cytoplasm"/>
    <property type="evidence" value="ECO:0007669"/>
    <property type="project" value="TreeGrafter"/>
</dbReference>
<dbReference type="PANTHER" id="PTHR23422:SF9">
    <property type="entry name" value="ZN-DEPENDENT HYDROLASE"/>
    <property type="match status" value="1"/>
</dbReference>
<evidence type="ECO:0000256" key="2">
    <source>
        <dbReference type="ARBA" id="ARBA00022801"/>
    </source>
</evidence>
<dbReference type="AlphaFoldDB" id="A0A1F5MGN1"/>